<organism evidence="3 4">
    <name type="scientific">Inhella crocodyli</name>
    <dbReference type="NCBI Taxonomy" id="2499851"/>
    <lineage>
        <taxon>Bacteria</taxon>
        <taxon>Pseudomonadati</taxon>
        <taxon>Pseudomonadota</taxon>
        <taxon>Betaproteobacteria</taxon>
        <taxon>Burkholderiales</taxon>
        <taxon>Sphaerotilaceae</taxon>
        <taxon>Inhella</taxon>
    </lineage>
</organism>
<accession>A0A3S2WRB3</accession>
<evidence type="ECO:0000313" key="3">
    <source>
        <dbReference type="EMBL" id="RVT86044.1"/>
    </source>
</evidence>
<dbReference type="Pfam" id="PF10988">
    <property type="entry name" value="DUF2807"/>
    <property type="match status" value="1"/>
</dbReference>
<feature type="domain" description="Putative auto-transporter adhesin head GIN" evidence="2">
    <location>
        <begin position="80"/>
        <end position="262"/>
    </location>
</feature>
<feature type="signal peptide" evidence="1">
    <location>
        <begin position="1"/>
        <end position="32"/>
    </location>
</feature>
<dbReference type="Proteomes" id="UP000288587">
    <property type="component" value="Unassembled WGS sequence"/>
</dbReference>
<name>A0A3S2WRB3_9BURK</name>
<dbReference type="InterPro" id="IPR021255">
    <property type="entry name" value="DUF2807"/>
</dbReference>
<protein>
    <submittedName>
        <fullName evidence="3">DUF2807 domain-containing protein</fullName>
    </submittedName>
</protein>
<evidence type="ECO:0000256" key="1">
    <source>
        <dbReference type="SAM" id="SignalP"/>
    </source>
</evidence>
<gene>
    <name evidence="3" type="ORF">EOD73_08340</name>
</gene>
<dbReference type="EMBL" id="SACM01000002">
    <property type="protein sequence ID" value="RVT86044.1"/>
    <property type="molecule type" value="Genomic_DNA"/>
</dbReference>
<sequence>MEITFRRTPMPMRRSAVVVLSSLALLASAVRAEEQEWVLRIKNEAKQWSLSVGHTSVYGSGGPRIKGSGQWVERTRAVAPFSRVRVDGPVDVRLAQAGADGVKVGADDNVEALVTTAVEGDTLVVGLKPGSSFSTRQPVRVTVEFKDLQSLELKGSGDARLDRLQGERLRVQLSGSGDLDIGLLEVREFTAALSGSGDLAVAGRVEQLDLQLSGSGDVSASSLSSRQLRATLSGSGDVQVGVSQELEAVLSGSGDLRYAGRPKVKSQVSGSGELMAR</sequence>
<dbReference type="PANTHER" id="PTHR39200">
    <property type="entry name" value="HYPOTHETICAL EXPORTED PROTEIN"/>
    <property type="match status" value="1"/>
</dbReference>
<dbReference type="AlphaFoldDB" id="A0A3S2WRB3"/>
<keyword evidence="1" id="KW-0732">Signal</keyword>
<evidence type="ECO:0000313" key="4">
    <source>
        <dbReference type="Proteomes" id="UP000288587"/>
    </source>
</evidence>
<evidence type="ECO:0000259" key="2">
    <source>
        <dbReference type="Pfam" id="PF10988"/>
    </source>
</evidence>
<dbReference type="Gene3D" id="2.160.20.120">
    <property type="match status" value="1"/>
</dbReference>
<dbReference type="PANTHER" id="PTHR39200:SF1">
    <property type="entry name" value="AUTO-TRANSPORTER ADHESIN HEAD GIN DOMAIN-CONTAINING PROTEIN-RELATED"/>
    <property type="match status" value="1"/>
</dbReference>
<dbReference type="OrthoDB" id="8885859at2"/>
<comment type="caution">
    <text evidence="3">The sequence shown here is derived from an EMBL/GenBank/DDBJ whole genome shotgun (WGS) entry which is preliminary data.</text>
</comment>
<feature type="chain" id="PRO_5018792584" evidence="1">
    <location>
        <begin position="33"/>
        <end position="277"/>
    </location>
</feature>
<reference evidence="3 4" key="1">
    <citation type="submission" date="2019-01" db="EMBL/GenBank/DDBJ databases">
        <authorList>
            <person name="Chen W.-M."/>
        </authorList>
    </citation>
    <scope>NUCLEOTIDE SEQUENCE [LARGE SCALE GENOMIC DNA]</scope>
    <source>
        <strain evidence="3 4">CCP-18</strain>
    </source>
</reference>
<proteinExistence type="predicted"/>
<keyword evidence="4" id="KW-1185">Reference proteome</keyword>